<dbReference type="Pfam" id="PF00092">
    <property type="entry name" value="VWA"/>
    <property type="match status" value="1"/>
</dbReference>
<dbReference type="PANTHER" id="PTHR10166">
    <property type="entry name" value="VOLTAGE-DEPENDENT CALCIUM CHANNEL SUBUNIT ALPHA-2/DELTA-RELATED"/>
    <property type="match status" value="1"/>
</dbReference>
<dbReference type="SUPFAM" id="SSF53300">
    <property type="entry name" value="vWA-like"/>
    <property type="match status" value="1"/>
</dbReference>
<feature type="chain" id="PRO_5046498118" description="VWFA domain-containing protein" evidence="14">
    <location>
        <begin position="18"/>
        <end position="1294"/>
    </location>
</feature>
<evidence type="ECO:0000259" key="15">
    <source>
        <dbReference type="PROSITE" id="PS50234"/>
    </source>
</evidence>
<evidence type="ECO:0000256" key="6">
    <source>
        <dbReference type="ARBA" id="ARBA00022729"/>
    </source>
</evidence>
<dbReference type="InterPro" id="IPR036465">
    <property type="entry name" value="vWFA_dom_sf"/>
</dbReference>
<dbReference type="InterPro" id="IPR051173">
    <property type="entry name" value="Ca_channel_alpha-2/delta"/>
</dbReference>
<keyword evidence="3" id="KW-0109">Calcium transport</keyword>
<reference evidence="16 17" key="1">
    <citation type="submission" date="2023-08" db="EMBL/GenBank/DDBJ databases">
        <title>A Necator americanus chromosomal reference genome.</title>
        <authorList>
            <person name="Ilik V."/>
            <person name="Petrzelkova K.J."/>
            <person name="Pardy F."/>
            <person name="Fuh T."/>
            <person name="Niatou-Singa F.S."/>
            <person name="Gouil Q."/>
            <person name="Baker L."/>
            <person name="Ritchie M.E."/>
            <person name="Jex A.R."/>
            <person name="Gazzola D."/>
            <person name="Li H."/>
            <person name="Toshio Fujiwara R."/>
            <person name="Zhan B."/>
            <person name="Aroian R.V."/>
            <person name="Pafco B."/>
            <person name="Schwarz E.M."/>
        </authorList>
    </citation>
    <scope>NUCLEOTIDE SEQUENCE [LARGE SCALE GENOMIC DNA]</scope>
    <source>
        <strain evidence="16 17">Aroian</strain>
        <tissue evidence="16">Whole animal</tissue>
    </source>
</reference>
<keyword evidence="11" id="KW-0472">Membrane</keyword>
<dbReference type="Proteomes" id="UP001303046">
    <property type="component" value="Unassembled WGS sequence"/>
</dbReference>
<evidence type="ECO:0000256" key="7">
    <source>
        <dbReference type="ARBA" id="ARBA00022837"/>
    </source>
</evidence>
<dbReference type="SMART" id="SM00327">
    <property type="entry name" value="VWA"/>
    <property type="match status" value="1"/>
</dbReference>
<organism evidence="16 17">
    <name type="scientific">Necator americanus</name>
    <name type="common">Human hookworm</name>
    <dbReference type="NCBI Taxonomy" id="51031"/>
    <lineage>
        <taxon>Eukaryota</taxon>
        <taxon>Metazoa</taxon>
        <taxon>Ecdysozoa</taxon>
        <taxon>Nematoda</taxon>
        <taxon>Chromadorea</taxon>
        <taxon>Rhabditida</taxon>
        <taxon>Rhabditina</taxon>
        <taxon>Rhabditomorpha</taxon>
        <taxon>Strongyloidea</taxon>
        <taxon>Ancylostomatidae</taxon>
        <taxon>Bunostominae</taxon>
        <taxon>Necator</taxon>
    </lineage>
</organism>
<keyword evidence="9" id="KW-1133">Transmembrane helix</keyword>
<evidence type="ECO:0000313" key="16">
    <source>
        <dbReference type="EMBL" id="KAK6749277.1"/>
    </source>
</evidence>
<evidence type="ECO:0000256" key="2">
    <source>
        <dbReference type="ARBA" id="ARBA00022448"/>
    </source>
</evidence>
<feature type="domain" description="VWFA" evidence="15">
    <location>
        <begin position="250"/>
        <end position="434"/>
    </location>
</feature>
<keyword evidence="6 14" id="KW-0732">Signal</keyword>
<dbReference type="Gene3D" id="3.40.50.410">
    <property type="entry name" value="von Willebrand factor, type A domain"/>
    <property type="match status" value="1"/>
</dbReference>
<comment type="caution">
    <text evidence="16">The sequence shown here is derived from an EMBL/GenBank/DDBJ whole genome shotgun (WGS) entry which is preliminary data.</text>
</comment>
<keyword evidence="13" id="KW-0407">Ion channel</keyword>
<sequence length="1294" mass="150370">MRPTTILFIAVFLYSDAFNKNSIEECARVLSENLQDTFKRVTKSDQIIQLYDQFVEPEQFDPREELKRSKTAVENYLRRRAEFAYKAKVSLEVREVVNASDEDVNDPNSKDFIRFMSAKQGNDATTIYVHDHSLRKTKVNETRNFTLAANANFYSLPTSSIASAVHIPTPLYDRNPELLRKIEWSQIDEVYRTHREETRDLAFQLFCSESGYMRFFPAASWFWDNHIEHLDLFDCRNTQWYINAATNSKNVVIMLDMSGSMLGQRYEIAKQTTEAILETLSHNDYFNIMPFSKNPSFLDDCNGKNGLLQATMRNKKNLRNKMNNVTSEGKAEYEKALPHAFTALLNISAHNGRPDQGCENVIMLITDGAPNNYKEIFDLYNKDKKVRFFSFLIGEEAIDFEQVKNMACNNRGYMVHVQNMADVEDKVQHYIRTMSRPIGQHAGDLQVGDAMWSGVYRERLYLPRPETFAEPVPITNQSYAVMNKMAARRKIRLQKTEARGRMFVTTVSFPVIVNRTFMGVAAVNIPLTELNQQAHPSNIGGRSYFFMLDQNGFIMFHPQLRPIDPFTKSHKQNYNNMDLLELEVPQSQQIRLSQDTEDVADIYCDSGTTFAECVGQIRDFVRRMVMDCDNSDPQQLDILYATEMLDRVYPQTNSYYSECIKGANFVLGLAVAKGDDHRWRPKTRTYDYHRVQSSWTSDKQWKVHPHWRYCLLNDTDTNITKEEAFMIYASQMRHSGRLPDLCRPRENLVRRLLVDLEATSALQDSWDLQWQFLKDNLIHLVFFATPSGLIRYYNQTLGDYDYEDPNWSIFDHIGAILSIEHVQELFVSKRKTRKRLQNTTTVEKHIRQSYNHFITDLYRKSVDDPYYRRSVRMKDHIVFDVSNKSKIWYKSETQLTGYGLNENLTMLAQGTKAIYLGNALLGVAGFEFAYDYVVNLMGEHGCEPSDDRRWCVLLDEHGYVFYSNQKDISYEDYLQDPYTKGKHISQWFGGINRVSQRAMALLVEKRFYTKLKYTDHQAMCKERKMVVMSATSLRPFRWIYRWLMSSIYKLILITRQYPLLHFVHYFTQPVRSYTASFHEGSEGYPCSKHSYFYLSNRDGRSRPQTTTLVDMNRSDRPCTLNSAKCSVKMQAAFVEGTNLVMVWIIQDKTSDNCYDETQCPKAEPSEVPFGFEQVPPLDPSEKCTGIPHRKPARSQSMCYNVVHETGKFPCSFSPSLNAPTLLFVVSVALQDFKLCYAFNTASVHEPRMFEEIVRLHQKRTESLMTVIARFSFGGTDIKHTSLKRVVMHTHALIN</sequence>
<dbReference type="PROSITE" id="PS50234">
    <property type="entry name" value="VWFA"/>
    <property type="match status" value="1"/>
</dbReference>
<evidence type="ECO:0000256" key="9">
    <source>
        <dbReference type="ARBA" id="ARBA00022989"/>
    </source>
</evidence>
<protein>
    <recommendedName>
        <fullName evidence="15">VWFA domain-containing protein</fullName>
    </recommendedName>
</protein>
<keyword evidence="7" id="KW-0106">Calcium</keyword>
<keyword evidence="2" id="KW-0813">Transport</keyword>
<proteinExistence type="predicted"/>
<dbReference type="Gene3D" id="3.30.450.20">
    <property type="entry name" value="PAS domain"/>
    <property type="match status" value="1"/>
</dbReference>
<gene>
    <name evidence="16" type="primary">Necator_chrIV.g15008</name>
    <name evidence="16" type="ORF">RB195_001713</name>
</gene>
<evidence type="ECO:0000256" key="14">
    <source>
        <dbReference type="SAM" id="SignalP"/>
    </source>
</evidence>
<evidence type="ECO:0000256" key="10">
    <source>
        <dbReference type="ARBA" id="ARBA00023065"/>
    </source>
</evidence>
<evidence type="ECO:0000256" key="12">
    <source>
        <dbReference type="ARBA" id="ARBA00023180"/>
    </source>
</evidence>
<accession>A0ABR1DG05</accession>
<keyword evidence="10" id="KW-0406">Ion transport</keyword>
<comment type="subcellular location">
    <subcellularLocation>
        <location evidence="1">Membrane</location>
        <topology evidence="1">Single-pass type I membrane protein</topology>
    </subcellularLocation>
</comment>
<dbReference type="EMBL" id="JAVFWL010000004">
    <property type="protein sequence ID" value="KAK6749277.1"/>
    <property type="molecule type" value="Genomic_DNA"/>
</dbReference>
<evidence type="ECO:0000256" key="13">
    <source>
        <dbReference type="ARBA" id="ARBA00023303"/>
    </source>
</evidence>
<keyword evidence="8" id="KW-0851">Voltage-gated channel</keyword>
<evidence type="ECO:0000256" key="5">
    <source>
        <dbReference type="ARBA" id="ARBA00022692"/>
    </source>
</evidence>
<keyword evidence="12" id="KW-0325">Glycoprotein</keyword>
<keyword evidence="5" id="KW-0812">Transmembrane</keyword>
<name>A0ABR1DG05_NECAM</name>
<dbReference type="Pfam" id="PF08399">
    <property type="entry name" value="VWA_N"/>
    <property type="match status" value="1"/>
</dbReference>
<dbReference type="InterPro" id="IPR013608">
    <property type="entry name" value="VWA_N"/>
</dbReference>
<evidence type="ECO:0000256" key="8">
    <source>
        <dbReference type="ARBA" id="ARBA00022882"/>
    </source>
</evidence>
<keyword evidence="17" id="KW-1185">Reference proteome</keyword>
<keyword evidence="4" id="KW-0107">Calcium channel</keyword>
<feature type="signal peptide" evidence="14">
    <location>
        <begin position="1"/>
        <end position="17"/>
    </location>
</feature>
<dbReference type="PANTHER" id="PTHR10166:SF37">
    <property type="entry name" value="STOLID, ISOFORM H"/>
    <property type="match status" value="1"/>
</dbReference>
<evidence type="ECO:0000256" key="11">
    <source>
        <dbReference type="ARBA" id="ARBA00023136"/>
    </source>
</evidence>
<dbReference type="InterPro" id="IPR002035">
    <property type="entry name" value="VWF_A"/>
</dbReference>
<evidence type="ECO:0000256" key="3">
    <source>
        <dbReference type="ARBA" id="ARBA00022568"/>
    </source>
</evidence>
<evidence type="ECO:0000256" key="4">
    <source>
        <dbReference type="ARBA" id="ARBA00022673"/>
    </source>
</evidence>
<evidence type="ECO:0000256" key="1">
    <source>
        <dbReference type="ARBA" id="ARBA00004479"/>
    </source>
</evidence>
<evidence type="ECO:0000313" key="17">
    <source>
        <dbReference type="Proteomes" id="UP001303046"/>
    </source>
</evidence>